<dbReference type="PROSITE" id="PS50850">
    <property type="entry name" value="MFS"/>
    <property type="match status" value="1"/>
</dbReference>
<dbReference type="FunFam" id="1.20.1250.20:FF:000057">
    <property type="entry name" value="MFS general substrate transporter"/>
    <property type="match status" value="1"/>
</dbReference>
<feature type="transmembrane region" description="Helical" evidence="7">
    <location>
        <begin position="443"/>
        <end position="464"/>
    </location>
</feature>
<name>M5FN32_DACPD</name>
<dbReference type="EMBL" id="JH795881">
    <property type="protein sequence ID" value="EJT96740.1"/>
    <property type="molecule type" value="Genomic_DNA"/>
</dbReference>
<dbReference type="STRING" id="1858805.M5FN32"/>
<dbReference type="RefSeq" id="XP_040623638.1">
    <property type="nucleotide sequence ID" value="XM_040770905.1"/>
</dbReference>
<dbReference type="Gene3D" id="1.20.1250.20">
    <property type="entry name" value="MFS general substrate transporter like domains"/>
    <property type="match status" value="2"/>
</dbReference>
<evidence type="ECO:0000256" key="4">
    <source>
        <dbReference type="ARBA" id="ARBA00022989"/>
    </source>
</evidence>
<dbReference type="InterPro" id="IPR020846">
    <property type="entry name" value="MFS_dom"/>
</dbReference>
<keyword evidence="3 7" id="KW-0812">Transmembrane</keyword>
<feature type="transmembrane region" description="Helical" evidence="7">
    <location>
        <begin position="321"/>
        <end position="342"/>
    </location>
</feature>
<sequence>MSSVEDSKEQKEMIENWSTSPTAEARVEHVNEKGEVAHIDAALARRVHDPEVRKKIEKKLLWKLDSRLMPTVIVIFILNYIDRNNVSTARLSGLQQDLGLSGEVFLRIARGAVDSSQPQMCNMKAALPFSIPAADITFQTPSNLLLNYVSKPSLYIPIMVILWGLVSLLTGVTNNFTGIALCRVAIGIPEAAFYPGTIYLLSRWYTKKELAFRSAWLYGGLIISNAFGALMAAGILSNLEGKLGVRGWRWLFYVEGAITMAVGLIAMLTLPDYPRNTWWLTTEEKIVAQQRLSEDAGEADQDSPGDTAWKGFKMAITDPKVLIFMFMTFVQLLGLSFVNFFPTLTQTLGFSTTITLLLCAPPWAYAFVICITNARHSDWAGERFWHLTWPWMGVIVGYIIAMSTQALPARYIALFLMAAGYAGFALTLVWVSNSFPRPPVKRAAAIGLVNGFGNLGNLVGSYVWDARFGPIYRQSMGVGLVGLVLAIGCAWIIRMLLQRMNKNIERLEQAMDAAGADTENLDMDRLRATAEIEGIALDEAAAMKKGFRYLL</sequence>
<dbReference type="GO" id="GO:0016020">
    <property type="term" value="C:membrane"/>
    <property type="evidence" value="ECO:0007669"/>
    <property type="project" value="UniProtKB-SubCell"/>
</dbReference>
<evidence type="ECO:0000256" key="1">
    <source>
        <dbReference type="ARBA" id="ARBA00004141"/>
    </source>
</evidence>
<dbReference type="OrthoDB" id="2985014at2759"/>
<protein>
    <submittedName>
        <fullName evidence="9">MFS general substrate transporter</fullName>
    </submittedName>
</protein>
<feature type="transmembrane region" description="Helical" evidence="7">
    <location>
        <begin position="384"/>
        <end position="403"/>
    </location>
</feature>
<accession>M5FN32</accession>
<evidence type="ECO:0000259" key="8">
    <source>
        <dbReference type="PROSITE" id="PS50850"/>
    </source>
</evidence>
<dbReference type="SUPFAM" id="SSF103473">
    <property type="entry name" value="MFS general substrate transporter"/>
    <property type="match status" value="1"/>
</dbReference>
<dbReference type="HOGENOM" id="CLU_001265_0_6_1"/>
<dbReference type="Pfam" id="PF07690">
    <property type="entry name" value="MFS_1"/>
    <property type="match status" value="1"/>
</dbReference>
<keyword evidence="6" id="KW-0175">Coiled coil</keyword>
<feature type="transmembrane region" description="Helical" evidence="7">
    <location>
        <begin position="348"/>
        <end position="372"/>
    </location>
</feature>
<feature type="coiled-coil region" evidence="6">
    <location>
        <begin position="497"/>
        <end position="524"/>
    </location>
</feature>
<evidence type="ECO:0000256" key="7">
    <source>
        <dbReference type="SAM" id="Phobius"/>
    </source>
</evidence>
<feature type="transmembrane region" description="Helical" evidence="7">
    <location>
        <begin position="154"/>
        <end position="173"/>
    </location>
</feature>
<evidence type="ECO:0000313" key="9">
    <source>
        <dbReference type="EMBL" id="EJT96740.1"/>
    </source>
</evidence>
<dbReference type="GO" id="GO:0022857">
    <property type="term" value="F:transmembrane transporter activity"/>
    <property type="evidence" value="ECO:0007669"/>
    <property type="project" value="InterPro"/>
</dbReference>
<evidence type="ECO:0000256" key="5">
    <source>
        <dbReference type="ARBA" id="ARBA00023136"/>
    </source>
</evidence>
<keyword evidence="5 7" id="KW-0472">Membrane</keyword>
<dbReference type="Proteomes" id="UP000030653">
    <property type="component" value="Unassembled WGS sequence"/>
</dbReference>
<feature type="domain" description="Major facilitator superfamily (MFS) profile" evidence="8">
    <location>
        <begin position="68"/>
        <end position="500"/>
    </location>
</feature>
<feature type="transmembrane region" description="Helical" evidence="7">
    <location>
        <begin position="215"/>
        <end position="236"/>
    </location>
</feature>
<keyword evidence="10" id="KW-1185">Reference proteome</keyword>
<evidence type="ECO:0000256" key="2">
    <source>
        <dbReference type="ARBA" id="ARBA00022448"/>
    </source>
</evidence>
<organism evidence="9 10">
    <name type="scientific">Dacryopinax primogenitus (strain DJM 731)</name>
    <name type="common">Brown rot fungus</name>
    <dbReference type="NCBI Taxonomy" id="1858805"/>
    <lineage>
        <taxon>Eukaryota</taxon>
        <taxon>Fungi</taxon>
        <taxon>Dikarya</taxon>
        <taxon>Basidiomycota</taxon>
        <taxon>Agaricomycotina</taxon>
        <taxon>Dacrymycetes</taxon>
        <taxon>Dacrymycetales</taxon>
        <taxon>Dacrymycetaceae</taxon>
        <taxon>Dacryopinax</taxon>
    </lineage>
</organism>
<gene>
    <name evidence="9" type="ORF">DACRYDRAFT_119951</name>
</gene>
<dbReference type="AlphaFoldDB" id="M5FN32"/>
<dbReference type="FunFam" id="1.20.1250.20:FF:000013">
    <property type="entry name" value="MFS general substrate transporter"/>
    <property type="match status" value="1"/>
</dbReference>
<feature type="transmembrane region" description="Helical" evidence="7">
    <location>
        <begin position="409"/>
        <end position="431"/>
    </location>
</feature>
<dbReference type="GeneID" id="63685967"/>
<reference evidence="9 10" key="1">
    <citation type="journal article" date="2012" name="Science">
        <title>The Paleozoic origin of enzymatic lignin decomposition reconstructed from 31 fungal genomes.</title>
        <authorList>
            <person name="Floudas D."/>
            <person name="Binder M."/>
            <person name="Riley R."/>
            <person name="Barry K."/>
            <person name="Blanchette R.A."/>
            <person name="Henrissat B."/>
            <person name="Martinez A.T."/>
            <person name="Otillar R."/>
            <person name="Spatafora J.W."/>
            <person name="Yadav J.S."/>
            <person name="Aerts A."/>
            <person name="Benoit I."/>
            <person name="Boyd A."/>
            <person name="Carlson A."/>
            <person name="Copeland A."/>
            <person name="Coutinho P.M."/>
            <person name="de Vries R.P."/>
            <person name="Ferreira P."/>
            <person name="Findley K."/>
            <person name="Foster B."/>
            <person name="Gaskell J."/>
            <person name="Glotzer D."/>
            <person name="Gorecki P."/>
            <person name="Heitman J."/>
            <person name="Hesse C."/>
            <person name="Hori C."/>
            <person name="Igarashi K."/>
            <person name="Jurgens J.A."/>
            <person name="Kallen N."/>
            <person name="Kersten P."/>
            <person name="Kohler A."/>
            <person name="Kuees U."/>
            <person name="Kumar T.K.A."/>
            <person name="Kuo A."/>
            <person name="LaButti K."/>
            <person name="Larrondo L.F."/>
            <person name="Lindquist E."/>
            <person name="Ling A."/>
            <person name="Lombard V."/>
            <person name="Lucas S."/>
            <person name="Lundell T."/>
            <person name="Martin R."/>
            <person name="McLaughlin D.J."/>
            <person name="Morgenstern I."/>
            <person name="Morin E."/>
            <person name="Murat C."/>
            <person name="Nagy L.G."/>
            <person name="Nolan M."/>
            <person name="Ohm R.A."/>
            <person name="Patyshakuliyeva A."/>
            <person name="Rokas A."/>
            <person name="Ruiz-Duenas F.J."/>
            <person name="Sabat G."/>
            <person name="Salamov A."/>
            <person name="Samejima M."/>
            <person name="Schmutz J."/>
            <person name="Slot J.C."/>
            <person name="St John F."/>
            <person name="Stenlid J."/>
            <person name="Sun H."/>
            <person name="Sun S."/>
            <person name="Syed K."/>
            <person name="Tsang A."/>
            <person name="Wiebenga A."/>
            <person name="Young D."/>
            <person name="Pisabarro A."/>
            <person name="Eastwood D.C."/>
            <person name="Martin F."/>
            <person name="Cullen D."/>
            <person name="Grigoriev I.V."/>
            <person name="Hibbett D.S."/>
        </authorList>
    </citation>
    <scope>NUCLEOTIDE SEQUENCE [LARGE SCALE GENOMIC DNA]</scope>
    <source>
        <strain evidence="9 10">DJM-731 SS1</strain>
    </source>
</reference>
<dbReference type="InterPro" id="IPR036259">
    <property type="entry name" value="MFS_trans_sf"/>
</dbReference>
<comment type="subcellular location">
    <subcellularLocation>
        <location evidence="1">Membrane</location>
        <topology evidence="1">Multi-pass membrane protein</topology>
    </subcellularLocation>
</comment>
<dbReference type="OMA" id="RKLDMRF"/>
<evidence type="ECO:0000256" key="6">
    <source>
        <dbReference type="SAM" id="Coils"/>
    </source>
</evidence>
<dbReference type="InterPro" id="IPR011701">
    <property type="entry name" value="MFS"/>
</dbReference>
<proteinExistence type="predicted"/>
<evidence type="ECO:0000256" key="3">
    <source>
        <dbReference type="ARBA" id="ARBA00022692"/>
    </source>
</evidence>
<feature type="transmembrane region" description="Helical" evidence="7">
    <location>
        <begin position="248"/>
        <end position="270"/>
    </location>
</feature>
<keyword evidence="4 7" id="KW-1133">Transmembrane helix</keyword>
<evidence type="ECO:0000313" key="10">
    <source>
        <dbReference type="Proteomes" id="UP000030653"/>
    </source>
</evidence>
<dbReference type="PANTHER" id="PTHR43791">
    <property type="entry name" value="PERMEASE-RELATED"/>
    <property type="match status" value="1"/>
</dbReference>
<feature type="transmembrane region" description="Helical" evidence="7">
    <location>
        <begin position="476"/>
        <end position="497"/>
    </location>
</feature>
<keyword evidence="2" id="KW-0813">Transport</keyword>
<dbReference type="PANTHER" id="PTHR43791:SF6">
    <property type="entry name" value="TRANSPORTER, PUTATIVE (AFU_ORTHOLOGUE AFUA_1G16690)-RELATED"/>
    <property type="match status" value="1"/>
</dbReference>